<name>A0A0L0SUA2_ALLM3</name>
<dbReference type="SUPFAM" id="SSF51735">
    <property type="entry name" value="NAD(P)-binding Rossmann-fold domains"/>
    <property type="match status" value="1"/>
</dbReference>
<evidence type="ECO:0000256" key="1">
    <source>
        <dbReference type="ARBA" id="ARBA00006484"/>
    </source>
</evidence>
<sequence>MTQPTPSFLGLEKVHVLVTGASGGLGVALVRQLVEVAGARVTAHHNRALAPDSALAQLVRELGSDRVRTVQADVTSEPDVTKAVQGANGGDWGVATVLMLSHGVWPEEDVGVVDMEYARWKKTLAINLDGTFLFIKHWGRGVRSAVQNGTLSPDFPHVSVVFVGSTAARFGEAWHADYSASKAAVQGGGLVLSLKNELVKSVHKRARINAVSPGWIRTPMAARAMEDPKLLGQALATTPLMRVAEPEDVAAAMVYLASGTAAVHVTGSVLDLAGGMEGRLLNPPAVAKL</sequence>
<dbReference type="PRINTS" id="PR00081">
    <property type="entry name" value="GDHRDH"/>
</dbReference>
<gene>
    <name evidence="3" type="ORF">AMAG_09883</name>
</gene>
<dbReference type="Gene3D" id="3.40.50.720">
    <property type="entry name" value="NAD(P)-binding Rossmann-like Domain"/>
    <property type="match status" value="1"/>
</dbReference>
<evidence type="ECO:0000256" key="2">
    <source>
        <dbReference type="ARBA" id="ARBA00023002"/>
    </source>
</evidence>
<evidence type="ECO:0000313" key="4">
    <source>
        <dbReference type="Proteomes" id="UP000054350"/>
    </source>
</evidence>
<evidence type="ECO:0000313" key="3">
    <source>
        <dbReference type="EMBL" id="KNE65919.1"/>
    </source>
</evidence>
<dbReference type="CDD" id="cd05233">
    <property type="entry name" value="SDR_c"/>
    <property type="match status" value="1"/>
</dbReference>
<dbReference type="EMBL" id="GG745348">
    <property type="protein sequence ID" value="KNE65919.1"/>
    <property type="molecule type" value="Genomic_DNA"/>
</dbReference>
<proteinExistence type="inferred from homology"/>
<dbReference type="OMA" id="SAMMYGF"/>
<comment type="similarity">
    <text evidence="1">Belongs to the short-chain dehydrogenases/reductases (SDR) family.</text>
</comment>
<organism evidence="3 4">
    <name type="scientific">Allomyces macrogynus (strain ATCC 38327)</name>
    <name type="common">Allomyces javanicus var. macrogynus</name>
    <dbReference type="NCBI Taxonomy" id="578462"/>
    <lineage>
        <taxon>Eukaryota</taxon>
        <taxon>Fungi</taxon>
        <taxon>Fungi incertae sedis</taxon>
        <taxon>Blastocladiomycota</taxon>
        <taxon>Blastocladiomycetes</taxon>
        <taxon>Blastocladiales</taxon>
        <taxon>Blastocladiaceae</taxon>
        <taxon>Allomyces</taxon>
    </lineage>
</organism>
<dbReference type="GO" id="GO:0016491">
    <property type="term" value="F:oxidoreductase activity"/>
    <property type="evidence" value="ECO:0007669"/>
    <property type="project" value="UniProtKB-KW"/>
</dbReference>
<accession>A0A0L0SUA2</accession>
<dbReference type="VEuPathDB" id="FungiDB:AMAG_09883"/>
<dbReference type="InterPro" id="IPR036291">
    <property type="entry name" value="NAD(P)-bd_dom_sf"/>
</dbReference>
<protein>
    <recommendedName>
        <fullName evidence="5">SDR family oxidoreductase</fullName>
    </recommendedName>
</protein>
<dbReference type="AlphaFoldDB" id="A0A0L0SUA2"/>
<keyword evidence="4" id="KW-1185">Reference proteome</keyword>
<dbReference type="PANTHER" id="PTHR24321:SF8">
    <property type="entry name" value="ESTRADIOL 17-BETA-DEHYDROGENASE 8-RELATED"/>
    <property type="match status" value="1"/>
</dbReference>
<keyword evidence="2" id="KW-0560">Oxidoreductase</keyword>
<dbReference type="eggNOG" id="KOG1200">
    <property type="taxonomic scope" value="Eukaryota"/>
</dbReference>
<dbReference type="STRING" id="578462.A0A0L0SUA2"/>
<dbReference type="Pfam" id="PF13561">
    <property type="entry name" value="adh_short_C2"/>
    <property type="match status" value="1"/>
</dbReference>
<reference evidence="3 4" key="1">
    <citation type="submission" date="2009-11" db="EMBL/GenBank/DDBJ databases">
        <title>Annotation of Allomyces macrogynus ATCC 38327.</title>
        <authorList>
            <consortium name="The Broad Institute Genome Sequencing Platform"/>
            <person name="Russ C."/>
            <person name="Cuomo C."/>
            <person name="Burger G."/>
            <person name="Gray M.W."/>
            <person name="Holland P.W.H."/>
            <person name="King N."/>
            <person name="Lang F.B.F."/>
            <person name="Roger A.J."/>
            <person name="Ruiz-Trillo I."/>
            <person name="Young S.K."/>
            <person name="Zeng Q."/>
            <person name="Gargeya S."/>
            <person name="Fitzgerald M."/>
            <person name="Haas B."/>
            <person name="Abouelleil A."/>
            <person name="Alvarado L."/>
            <person name="Arachchi H.M."/>
            <person name="Berlin A."/>
            <person name="Chapman S.B."/>
            <person name="Gearin G."/>
            <person name="Goldberg J."/>
            <person name="Griggs A."/>
            <person name="Gujja S."/>
            <person name="Hansen M."/>
            <person name="Heiman D."/>
            <person name="Howarth C."/>
            <person name="Larimer J."/>
            <person name="Lui A."/>
            <person name="MacDonald P.J.P."/>
            <person name="McCowen C."/>
            <person name="Montmayeur A."/>
            <person name="Murphy C."/>
            <person name="Neiman D."/>
            <person name="Pearson M."/>
            <person name="Priest M."/>
            <person name="Roberts A."/>
            <person name="Saif S."/>
            <person name="Shea T."/>
            <person name="Sisk P."/>
            <person name="Stolte C."/>
            <person name="Sykes S."/>
            <person name="Wortman J."/>
            <person name="Nusbaum C."/>
            <person name="Birren B."/>
        </authorList>
    </citation>
    <scope>NUCLEOTIDE SEQUENCE [LARGE SCALE GENOMIC DNA]</scope>
    <source>
        <strain evidence="3 4">ATCC 38327</strain>
    </source>
</reference>
<dbReference type="Proteomes" id="UP000054350">
    <property type="component" value="Unassembled WGS sequence"/>
</dbReference>
<dbReference type="PANTHER" id="PTHR24321">
    <property type="entry name" value="DEHYDROGENASES, SHORT CHAIN"/>
    <property type="match status" value="1"/>
</dbReference>
<dbReference type="OrthoDB" id="504708at2759"/>
<reference evidence="4" key="2">
    <citation type="submission" date="2009-11" db="EMBL/GenBank/DDBJ databases">
        <title>The Genome Sequence of Allomyces macrogynus strain ATCC 38327.</title>
        <authorList>
            <consortium name="The Broad Institute Genome Sequencing Platform"/>
            <person name="Russ C."/>
            <person name="Cuomo C."/>
            <person name="Shea T."/>
            <person name="Young S.K."/>
            <person name="Zeng Q."/>
            <person name="Koehrsen M."/>
            <person name="Haas B."/>
            <person name="Borodovsky M."/>
            <person name="Guigo R."/>
            <person name="Alvarado L."/>
            <person name="Berlin A."/>
            <person name="Borenstein D."/>
            <person name="Chen Z."/>
            <person name="Engels R."/>
            <person name="Freedman E."/>
            <person name="Gellesch M."/>
            <person name="Goldberg J."/>
            <person name="Griggs A."/>
            <person name="Gujja S."/>
            <person name="Heiman D."/>
            <person name="Hepburn T."/>
            <person name="Howarth C."/>
            <person name="Jen D."/>
            <person name="Larson L."/>
            <person name="Lewis B."/>
            <person name="Mehta T."/>
            <person name="Park D."/>
            <person name="Pearson M."/>
            <person name="Roberts A."/>
            <person name="Saif S."/>
            <person name="Shenoy N."/>
            <person name="Sisk P."/>
            <person name="Stolte C."/>
            <person name="Sykes S."/>
            <person name="Walk T."/>
            <person name="White J."/>
            <person name="Yandava C."/>
            <person name="Burger G."/>
            <person name="Gray M.W."/>
            <person name="Holland P.W.H."/>
            <person name="King N."/>
            <person name="Lang F.B.F."/>
            <person name="Roger A.J."/>
            <person name="Ruiz-Trillo I."/>
            <person name="Lander E."/>
            <person name="Nusbaum C."/>
        </authorList>
    </citation>
    <scope>NUCLEOTIDE SEQUENCE [LARGE SCALE GENOMIC DNA]</scope>
    <source>
        <strain evidence="4">ATCC 38327</strain>
    </source>
</reference>
<dbReference type="InterPro" id="IPR002347">
    <property type="entry name" value="SDR_fam"/>
</dbReference>
<evidence type="ECO:0008006" key="5">
    <source>
        <dbReference type="Google" id="ProtNLM"/>
    </source>
</evidence>